<organism evidence="2 3">
    <name type="scientific">Mycolicibacterium bacteremicum</name>
    <name type="common">Mycobacterium bacteremicum</name>
    <dbReference type="NCBI Taxonomy" id="564198"/>
    <lineage>
        <taxon>Bacteria</taxon>
        <taxon>Bacillati</taxon>
        <taxon>Actinomycetota</taxon>
        <taxon>Actinomycetes</taxon>
        <taxon>Mycobacteriales</taxon>
        <taxon>Mycobacteriaceae</taxon>
        <taxon>Mycolicibacterium</taxon>
    </lineage>
</organism>
<name>A0A1W9YQR7_MYCBA</name>
<evidence type="ECO:0000259" key="1">
    <source>
        <dbReference type="Pfam" id="PF12697"/>
    </source>
</evidence>
<dbReference type="InterPro" id="IPR029058">
    <property type="entry name" value="AB_hydrolase_fold"/>
</dbReference>
<dbReference type="OrthoDB" id="9800988at2"/>
<dbReference type="AlphaFoldDB" id="A0A1W9YQR7"/>
<evidence type="ECO:0000313" key="3">
    <source>
        <dbReference type="Proteomes" id="UP000192366"/>
    </source>
</evidence>
<dbReference type="PANTHER" id="PTHR43433:SF10">
    <property type="entry name" value="AB HYDROLASE-1 DOMAIN-CONTAINING PROTEIN"/>
    <property type="match status" value="1"/>
</dbReference>
<dbReference type="STRING" id="564198.BST17_23780"/>
<comment type="caution">
    <text evidence="2">The sequence shown here is derived from an EMBL/GenBank/DDBJ whole genome shotgun (WGS) entry which is preliminary data.</text>
</comment>
<evidence type="ECO:0000313" key="2">
    <source>
        <dbReference type="EMBL" id="ORA02428.1"/>
    </source>
</evidence>
<dbReference type="SUPFAM" id="SSF53474">
    <property type="entry name" value="alpha/beta-Hydrolases"/>
    <property type="match status" value="1"/>
</dbReference>
<dbReference type="InterPro" id="IPR050471">
    <property type="entry name" value="AB_hydrolase"/>
</dbReference>
<gene>
    <name evidence="2" type="ORF">BST17_23780</name>
</gene>
<dbReference type="PANTHER" id="PTHR43433">
    <property type="entry name" value="HYDROLASE, ALPHA/BETA FOLD FAMILY PROTEIN"/>
    <property type="match status" value="1"/>
</dbReference>
<dbReference type="EMBL" id="MVHJ01000029">
    <property type="protein sequence ID" value="ORA02428.1"/>
    <property type="molecule type" value="Genomic_DNA"/>
</dbReference>
<dbReference type="Pfam" id="PF12697">
    <property type="entry name" value="Abhydrolase_6"/>
    <property type="match status" value="1"/>
</dbReference>
<accession>A0A1W9YQR7</accession>
<dbReference type="Proteomes" id="UP000192366">
    <property type="component" value="Unassembled WGS sequence"/>
</dbReference>
<feature type="domain" description="AB hydrolase-1" evidence="1">
    <location>
        <begin position="25"/>
        <end position="271"/>
    </location>
</feature>
<protein>
    <recommendedName>
        <fullName evidence="1">AB hydrolase-1 domain-containing protein</fullName>
    </recommendedName>
</protein>
<dbReference type="Gene3D" id="3.40.50.1820">
    <property type="entry name" value="alpha/beta hydrolase"/>
    <property type="match status" value="1"/>
</dbReference>
<dbReference type="GO" id="GO:0003824">
    <property type="term" value="F:catalytic activity"/>
    <property type="evidence" value="ECO:0007669"/>
    <property type="project" value="UniProtKB-ARBA"/>
</dbReference>
<dbReference type="RefSeq" id="WP_083061359.1">
    <property type="nucleotide sequence ID" value="NZ_JACKVM010000008.1"/>
</dbReference>
<sequence length="281" mass="29612">MTTIPAPDGRRLAYREYGPGGGTPLIFLPGAGCGRLMRFGSDALLEERGVRIISVDRPGLGASTADPHKTLGSVAADLAHLIGVLTTEPVAVVANSQGAPFGLALARHQQVRGLVLVSPIDDLGHPETTALLGTPHRAFVEDVAADPAAAELQLGEFTADDLYRMVLSGYPDSDAPVFDQADFRAVFLAALRDGFASGAAGYARDTVLATCAWPAELFDQRAPATILYGRDDDAHSPDHAVTLAARIGAHLQILEGVGGSLLWKYPDRVLELVHPGPVRRA</sequence>
<proteinExistence type="predicted"/>
<keyword evidence="3" id="KW-1185">Reference proteome</keyword>
<reference evidence="2 3" key="1">
    <citation type="submission" date="2017-02" db="EMBL/GenBank/DDBJ databases">
        <title>The new phylogeny of genus Mycobacterium.</title>
        <authorList>
            <person name="Tortoli E."/>
            <person name="Trovato A."/>
            <person name="Cirillo D.M."/>
        </authorList>
    </citation>
    <scope>NUCLEOTIDE SEQUENCE [LARGE SCALE GENOMIC DNA]</scope>
    <source>
        <strain evidence="2 3">DSM 45578</strain>
    </source>
</reference>
<dbReference type="InterPro" id="IPR000073">
    <property type="entry name" value="AB_hydrolase_1"/>
</dbReference>